<evidence type="ECO:0000313" key="10">
    <source>
        <dbReference type="EMBL" id="PPK49422.1"/>
    </source>
</evidence>
<dbReference type="PANTHER" id="PTHR30294">
    <property type="entry name" value="MEMBRANE COMPONENT OF ABC TRANSPORTER YHHJ-RELATED"/>
    <property type="match status" value="1"/>
</dbReference>
<dbReference type="InterPro" id="IPR047817">
    <property type="entry name" value="ABC2_TM_bact-type"/>
</dbReference>
<evidence type="ECO:0000256" key="8">
    <source>
        <dbReference type="SAM" id="Phobius"/>
    </source>
</evidence>
<dbReference type="InterPro" id="IPR013525">
    <property type="entry name" value="ABC2_TM"/>
</dbReference>
<comment type="subcellular location">
    <subcellularLocation>
        <location evidence="1">Cell membrane</location>
        <topology evidence="1">Multi-pass membrane protein</topology>
    </subcellularLocation>
</comment>
<dbReference type="GO" id="GO:0005886">
    <property type="term" value="C:plasma membrane"/>
    <property type="evidence" value="ECO:0007669"/>
    <property type="project" value="UniProtKB-SubCell"/>
</dbReference>
<feature type="transmembrane region" description="Helical" evidence="8">
    <location>
        <begin position="287"/>
        <end position="306"/>
    </location>
</feature>
<keyword evidence="7 8" id="KW-0472">Membrane</keyword>
<feature type="transmembrane region" description="Helical" evidence="8">
    <location>
        <begin position="177"/>
        <end position="198"/>
    </location>
</feature>
<gene>
    <name evidence="10" type="ORF">BD821_10182</name>
</gene>
<dbReference type="PROSITE" id="PS51012">
    <property type="entry name" value="ABC_TM2"/>
    <property type="match status" value="1"/>
</dbReference>
<dbReference type="STRING" id="37659.GCA_000703125_02881"/>
<feature type="transmembrane region" description="Helical" evidence="8">
    <location>
        <begin position="254"/>
        <end position="275"/>
    </location>
</feature>
<evidence type="ECO:0000256" key="5">
    <source>
        <dbReference type="ARBA" id="ARBA00022692"/>
    </source>
</evidence>
<dbReference type="PANTHER" id="PTHR30294:SF45">
    <property type="entry name" value="LINEARMYCIN RESISTANCE PERMEASE PROTEIN LNRN"/>
    <property type="match status" value="1"/>
</dbReference>
<proteinExistence type="inferred from homology"/>
<evidence type="ECO:0000256" key="1">
    <source>
        <dbReference type="ARBA" id="ARBA00004651"/>
    </source>
</evidence>
<keyword evidence="4" id="KW-1003">Cell membrane</keyword>
<evidence type="ECO:0000313" key="11">
    <source>
        <dbReference type="Proteomes" id="UP000239863"/>
    </source>
</evidence>
<organism evidence="10 11">
    <name type="scientific">Clostridium algidicarnis DSM 15099</name>
    <dbReference type="NCBI Taxonomy" id="1121295"/>
    <lineage>
        <taxon>Bacteria</taxon>
        <taxon>Bacillati</taxon>
        <taxon>Bacillota</taxon>
        <taxon>Clostridia</taxon>
        <taxon>Eubacteriales</taxon>
        <taxon>Clostridiaceae</taxon>
        <taxon>Clostridium</taxon>
    </lineage>
</organism>
<feature type="transmembrane region" description="Helical" evidence="8">
    <location>
        <begin position="16"/>
        <end position="33"/>
    </location>
</feature>
<dbReference type="GO" id="GO:0140359">
    <property type="term" value="F:ABC-type transporter activity"/>
    <property type="evidence" value="ECO:0007669"/>
    <property type="project" value="InterPro"/>
</dbReference>
<feature type="transmembrane region" description="Helical" evidence="8">
    <location>
        <begin position="219"/>
        <end position="242"/>
    </location>
</feature>
<evidence type="ECO:0000256" key="7">
    <source>
        <dbReference type="ARBA" id="ARBA00023136"/>
    </source>
</evidence>
<comment type="caution">
    <text evidence="10">The sequence shown here is derived from an EMBL/GenBank/DDBJ whole genome shotgun (WGS) entry which is preliminary data.</text>
</comment>
<dbReference type="OrthoDB" id="266913at2"/>
<evidence type="ECO:0000256" key="4">
    <source>
        <dbReference type="ARBA" id="ARBA00022475"/>
    </source>
</evidence>
<keyword evidence="5 8" id="KW-0812">Transmembrane</keyword>
<dbReference type="RefSeq" id="WP_104408825.1">
    <property type="nucleotide sequence ID" value="NZ_PTIS01000001.1"/>
</dbReference>
<name>A0A2S6G0G8_9CLOT</name>
<feature type="transmembrane region" description="Helical" evidence="8">
    <location>
        <begin position="341"/>
        <end position="360"/>
    </location>
</feature>
<dbReference type="Pfam" id="PF12698">
    <property type="entry name" value="ABC2_membrane_3"/>
    <property type="match status" value="1"/>
</dbReference>
<evidence type="ECO:0000256" key="6">
    <source>
        <dbReference type="ARBA" id="ARBA00022989"/>
    </source>
</evidence>
<dbReference type="InterPro" id="IPR051449">
    <property type="entry name" value="ABC-2_transporter_component"/>
</dbReference>
<feature type="domain" description="ABC transmembrane type-2" evidence="9">
    <location>
        <begin position="136"/>
        <end position="366"/>
    </location>
</feature>
<dbReference type="AlphaFoldDB" id="A0A2S6G0G8"/>
<protein>
    <submittedName>
        <fullName evidence="10">ABC-2 type transport system permease protein</fullName>
    </submittedName>
</protein>
<sequence>MTIYLTNLKRLFKNKINLLFILVLPIIFMIIAFSGSNGTEPLKIAVVDKDKTEFSNKLIENIKTKGTVILEDEENIQNSLVNNDVDYAIVIPKGFILDIINGKDVSLESYEVKEGNAAMSIKLYLDGYLNNIKKIASVSKGSEEEFYKGIKYYEEGSYKVQYESVDKGEGNKSKTSAALGFIVLNMLFLTTSTTNMLIKDKEKNLFTRYFTTPLTRGRYIVENLLSFLTISVFQVILFFSFMKYLFKFNLGDTPFSILVLFIIFAVFTVSLGLFIATHSNDLRQSGAISAVINIPFAMLGGCFWPREIMPSFLKKISEFIPTTWINVASSEVLYGERLSYVMNYILLLLGISVVLLLLSVRKLRNND</sequence>
<reference evidence="10 11" key="1">
    <citation type="submission" date="2018-02" db="EMBL/GenBank/DDBJ databases">
        <title>Genomic Encyclopedia of Archaeal and Bacterial Type Strains, Phase II (KMG-II): from individual species to whole genera.</title>
        <authorList>
            <person name="Goeker M."/>
        </authorList>
    </citation>
    <scope>NUCLEOTIDE SEQUENCE [LARGE SCALE GENOMIC DNA]</scope>
    <source>
        <strain evidence="10 11">DSM 15099</strain>
    </source>
</reference>
<dbReference type="Gene3D" id="3.40.1710.10">
    <property type="entry name" value="abc type-2 transporter like domain"/>
    <property type="match status" value="1"/>
</dbReference>
<keyword evidence="3" id="KW-0813">Transport</keyword>
<dbReference type="EMBL" id="PTIS01000001">
    <property type="protein sequence ID" value="PPK49422.1"/>
    <property type="molecule type" value="Genomic_DNA"/>
</dbReference>
<keyword evidence="6 8" id="KW-1133">Transmembrane helix</keyword>
<accession>A0A2S6G0G8</accession>
<evidence type="ECO:0000256" key="2">
    <source>
        <dbReference type="ARBA" id="ARBA00007783"/>
    </source>
</evidence>
<comment type="similarity">
    <text evidence="2">Belongs to the ABC-2 integral membrane protein family.</text>
</comment>
<evidence type="ECO:0000256" key="3">
    <source>
        <dbReference type="ARBA" id="ARBA00022448"/>
    </source>
</evidence>
<evidence type="ECO:0000259" key="9">
    <source>
        <dbReference type="PROSITE" id="PS51012"/>
    </source>
</evidence>
<dbReference type="Proteomes" id="UP000239863">
    <property type="component" value="Unassembled WGS sequence"/>
</dbReference>